<evidence type="ECO:0000256" key="1">
    <source>
        <dbReference type="ARBA" id="ARBA00004141"/>
    </source>
</evidence>
<feature type="transmembrane region" description="Helical" evidence="5">
    <location>
        <begin position="70"/>
        <end position="90"/>
    </location>
</feature>
<dbReference type="Proteomes" id="UP000078200">
    <property type="component" value="Unassembled WGS sequence"/>
</dbReference>
<keyword evidence="7" id="KW-1185">Reference proteome</keyword>
<keyword evidence="4 5" id="KW-0472">Membrane</keyword>
<evidence type="ECO:0000256" key="4">
    <source>
        <dbReference type="ARBA" id="ARBA00023136"/>
    </source>
</evidence>
<evidence type="ECO:0000256" key="2">
    <source>
        <dbReference type="ARBA" id="ARBA00022692"/>
    </source>
</evidence>
<feature type="transmembrane region" description="Helical" evidence="5">
    <location>
        <begin position="158"/>
        <end position="177"/>
    </location>
</feature>
<dbReference type="GO" id="GO:0016020">
    <property type="term" value="C:membrane"/>
    <property type="evidence" value="ECO:0007669"/>
    <property type="project" value="UniProtKB-SubCell"/>
</dbReference>
<feature type="transmembrane region" description="Helical" evidence="5">
    <location>
        <begin position="184"/>
        <end position="208"/>
    </location>
</feature>
<feature type="transmembrane region" description="Helical" evidence="5">
    <location>
        <begin position="102"/>
        <end position="121"/>
    </location>
</feature>
<feature type="transmembrane region" description="Helical" evidence="5">
    <location>
        <begin position="133"/>
        <end position="152"/>
    </location>
</feature>
<dbReference type="PANTHER" id="PTHR23291">
    <property type="entry name" value="BAX INHIBITOR-RELATED"/>
    <property type="match status" value="1"/>
</dbReference>
<name>A0A1A9US92_GLOAU</name>
<keyword evidence="3 5" id="KW-1133">Transmembrane helix</keyword>
<reference evidence="6" key="1">
    <citation type="submission" date="2020-05" db="UniProtKB">
        <authorList>
            <consortium name="EnsemblMetazoa"/>
        </authorList>
    </citation>
    <scope>IDENTIFICATION</scope>
    <source>
        <strain evidence="6">TTRI</strain>
    </source>
</reference>
<evidence type="ECO:0000313" key="7">
    <source>
        <dbReference type="Proteomes" id="UP000078200"/>
    </source>
</evidence>
<feature type="transmembrane region" description="Helical" evidence="5">
    <location>
        <begin position="251"/>
        <end position="272"/>
    </location>
</feature>
<dbReference type="InterPro" id="IPR006214">
    <property type="entry name" value="Bax_inhibitor_1-related"/>
</dbReference>
<dbReference type="CDD" id="cd10428">
    <property type="entry name" value="LFG_like"/>
    <property type="match status" value="1"/>
</dbReference>
<keyword evidence="2 5" id="KW-0812">Transmembrane</keyword>
<proteinExistence type="inferred from homology"/>
<evidence type="ECO:0000256" key="5">
    <source>
        <dbReference type="RuleBase" id="RU004379"/>
    </source>
</evidence>
<dbReference type="Pfam" id="PF01027">
    <property type="entry name" value="Bax1-I"/>
    <property type="match status" value="1"/>
</dbReference>
<comment type="similarity">
    <text evidence="5">Belongs to the BI1 family.</text>
</comment>
<comment type="subcellular location">
    <subcellularLocation>
        <location evidence="1">Membrane</location>
        <topology evidence="1">Multi-pass membrane protein</topology>
    </subcellularLocation>
</comment>
<protein>
    <submittedName>
        <fullName evidence="6">Uncharacterized protein</fullName>
    </submittedName>
</protein>
<accession>A0A1A9US92</accession>
<sequence length="276" mass="30941">MFQQDNSTKPQIVPPSNYEEVYNHKLDNSGYVPSIVPTSPTVPVIDPEDLEPKNFSFNDQSVRRAFIRKVYLILMGQLCFTFGMVAFVLFHKPTLEFIHRNSFLVTIAMVTLLVVVLAMACCDSARRTYPTNFICLSIFTFAESFVVAAIAGHFNSQTVLMAVGITAFLCLVLTIFAMQSKYDFTACGGIILTALVCVVIFGFITIFWNHQILRTTYACLGAFVACILLIYDTQLMMGGDHKYSISPEEYIFAALNLYMDVVRIFLFVLTLVGGKK</sequence>
<dbReference type="EnsemblMetazoa" id="GAUT013638-RA">
    <property type="protein sequence ID" value="GAUT013638-PA"/>
    <property type="gene ID" value="GAUT013638"/>
</dbReference>
<evidence type="ECO:0000256" key="3">
    <source>
        <dbReference type="ARBA" id="ARBA00022989"/>
    </source>
</evidence>
<dbReference type="VEuPathDB" id="VectorBase:GAUT013638"/>
<evidence type="ECO:0000313" key="6">
    <source>
        <dbReference type="EnsemblMetazoa" id="GAUT013638-PA"/>
    </source>
</evidence>
<dbReference type="AlphaFoldDB" id="A0A1A9US92"/>
<dbReference type="STRING" id="7395.A0A1A9US92"/>
<organism evidence="6 7">
    <name type="scientific">Glossina austeni</name>
    <name type="common">Savannah tsetse fly</name>
    <dbReference type="NCBI Taxonomy" id="7395"/>
    <lineage>
        <taxon>Eukaryota</taxon>
        <taxon>Metazoa</taxon>
        <taxon>Ecdysozoa</taxon>
        <taxon>Arthropoda</taxon>
        <taxon>Hexapoda</taxon>
        <taxon>Insecta</taxon>
        <taxon>Pterygota</taxon>
        <taxon>Neoptera</taxon>
        <taxon>Endopterygota</taxon>
        <taxon>Diptera</taxon>
        <taxon>Brachycera</taxon>
        <taxon>Muscomorpha</taxon>
        <taxon>Hippoboscoidea</taxon>
        <taxon>Glossinidae</taxon>
        <taxon>Glossina</taxon>
    </lineage>
</organism>
<dbReference type="PANTHER" id="PTHR23291:SF47">
    <property type="entry name" value="TRANSMEMBRANE BAX INHIBITOR MOTIF CONTAINING 7"/>
    <property type="match status" value="1"/>
</dbReference>
<feature type="transmembrane region" description="Helical" evidence="5">
    <location>
        <begin position="214"/>
        <end position="231"/>
    </location>
</feature>